<feature type="compositionally biased region" description="Polar residues" evidence="2">
    <location>
        <begin position="420"/>
        <end position="439"/>
    </location>
</feature>
<feature type="domain" description="Helicase C-terminal" evidence="3">
    <location>
        <begin position="109"/>
        <end position="275"/>
    </location>
</feature>
<feature type="compositionally biased region" description="Acidic residues" evidence="2">
    <location>
        <begin position="492"/>
        <end position="501"/>
    </location>
</feature>
<protein>
    <recommendedName>
        <fullName evidence="3">Helicase C-terminal domain-containing protein</fullName>
    </recommendedName>
</protein>
<feature type="compositionally biased region" description="Basic and acidic residues" evidence="2">
    <location>
        <begin position="409"/>
        <end position="419"/>
    </location>
</feature>
<dbReference type="CDD" id="cd18793">
    <property type="entry name" value="SF2_C_SNF"/>
    <property type="match status" value="1"/>
</dbReference>
<dbReference type="Pfam" id="PF00176">
    <property type="entry name" value="SNF2-rel_dom"/>
    <property type="match status" value="1"/>
</dbReference>
<evidence type="ECO:0000313" key="4">
    <source>
        <dbReference type="EMBL" id="KAJ6395973.1"/>
    </source>
</evidence>
<dbReference type="InterPro" id="IPR027417">
    <property type="entry name" value="P-loop_NTPase"/>
</dbReference>
<dbReference type="InterPro" id="IPR049730">
    <property type="entry name" value="SNF2/RAD54-like_C"/>
</dbReference>
<reference evidence="4" key="1">
    <citation type="submission" date="2022-10" db="EMBL/GenBank/DDBJ databases">
        <authorList>
            <person name="Hyden B.L."/>
            <person name="Feng K."/>
            <person name="Yates T."/>
            <person name="Jawdy S."/>
            <person name="Smart L.B."/>
            <person name="Muchero W."/>
        </authorList>
    </citation>
    <scope>NUCLEOTIDE SEQUENCE</scope>
    <source>
        <tissue evidence="4">Shoot tip</tissue>
    </source>
</reference>
<feature type="region of interest" description="Disordered" evidence="2">
    <location>
        <begin position="395"/>
        <end position="501"/>
    </location>
</feature>
<dbReference type="PANTHER" id="PTHR45629">
    <property type="entry name" value="SNF2/RAD54 FAMILY MEMBER"/>
    <property type="match status" value="1"/>
</dbReference>
<keyword evidence="1" id="KW-0378">Hydrolase</keyword>
<name>A0ABQ9C9I7_9ROSI</name>
<accession>A0ABQ9C9I7</accession>
<dbReference type="EMBL" id="JAPFFI010000004">
    <property type="protein sequence ID" value="KAJ6395973.1"/>
    <property type="molecule type" value="Genomic_DNA"/>
</dbReference>
<organism evidence="4 5">
    <name type="scientific">Salix suchowensis</name>
    <dbReference type="NCBI Taxonomy" id="1278906"/>
    <lineage>
        <taxon>Eukaryota</taxon>
        <taxon>Viridiplantae</taxon>
        <taxon>Streptophyta</taxon>
        <taxon>Embryophyta</taxon>
        <taxon>Tracheophyta</taxon>
        <taxon>Spermatophyta</taxon>
        <taxon>Magnoliopsida</taxon>
        <taxon>eudicotyledons</taxon>
        <taxon>Gunneridae</taxon>
        <taxon>Pentapetalae</taxon>
        <taxon>rosids</taxon>
        <taxon>fabids</taxon>
        <taxon>Malpighiales</taxon>
        <taxon>Salicaceae</taxon>
        <taxon>Saliceae</taxon>
        <taxon>Salix</taxon>
    </lineage>
</organism>
<gene>
    <name evidence="4" type="ORF">OIU77_021096</name>
</gene>
<dbReference type="SUPFAM" id="SSF52540">
    <property type="entry name" value="P-loop containing nucleoside triphosphate hydrolases"/>
    <property type="match status" value="1"/>
</dbReference>
<dbReference type="InterPro" id="IPR001650">
    <property type="entry name" value="Helicase_C-like"/>
</dbReference>
<dbReference type="Pfam" id="PF00271">
    <property type="entry name" value="Helicase_C"/>
    <property type="match status" value="1"/>
</dbReference>
<dbReference type="Proteomes" id="UP001141253">
    <property type="component" value="Chromosome 4"/>
</dbReference>
<dbReference type="Gene3D" id="3.40.50.300">
    <property type="entry name" value="P-loop containing nucleotide triphosphate hydrolases"/>
    <property type="match status" value="1"/>
</dbReference>
<dbReference type="InterPro" id="IPR050496">
    <property type="entry name" value="SNF2_RAD54_helicase_repair"/>
</dbReference>
<evidence type="ECO:0000313" key="5">
    <source>
        <dbReference type="Proteomes" id="UP001141253"/>
    </source>
</evidence>
<dbReference type="SMART" id="SM00490">
    <property type="entry name" value="HELICc"/>
    <property type="match status" value="1"/>
</dbReference>
<reference evidence="4" key="2">
    <citation type="journal article" date="2023" name="Int. J. Mol. Sci.">
        <title>De Novo Assembly and Annotation of 11 Diverse Shrub Willow (Salix) Genomes Reveals Novel Gene Organization in Sex-Linked Regions.</title>
        <authorList>
            <person name="Hyden B."/>
            <person name="Feng K."/>
            <person name="Yates T.B."/>
            <person name="Jawdy S."/>
            <person name="Cereghino C."/>
            <person name="Smart L.B."/>
            <person name="Muchero W."/>
        </authorList>
    </citation>
    <scope>NUCLEOTIDE SEQUENCE</scope>
    <source>
        <tissue evidence="4">Shoot tip</tissue>
    </source>
</reference>
<dbReference type="PROSITE" id="PS51194">
    <property type="entry name" value="HELICASE_CTER"/>
    <property type="match status" value="1"/>
</dbReference>
<evidence type="ECO:0000259" key="3">
    <source>
        <dbReference type="PROSITE" id="PS51194"/>
    </source>
</evidence>
<evidence type="ECO:0000256" key="1">
    <source>
        <dbReference type="ARBA" id="ARBA00022801"/>
    </source>
</evidence>
<dbReference type="Gene3D" id="1.20.120.850">
    <property type="entry name" value="SWI2/SNF2 ATPases, N-terminal domain"/>
    <property type="match status" value="1"/>
</dbReference>
<evidence type="ECO:0000256" key="2">
    <source>
        <dbReference type="SAM" id="MobiDB-lite"/>
    </source>
</evidence>
<sequence length="501" mass="56125">MFCQIVEVVCCKLTPLQAELYNHFIHSKNVKRAITEEAKKSKILAYITALKKLCNHPKLIFDTIKNGSPGTSGFEDCMRFFPPGMFSGRSGSWTGGDGAWVELSGKMHVLARLLAHLRLRTDDRIVLVSNYTQTLDLFAQLCRERRYPHIRLDGTTSISKRQKLVNHFNDPSKDQFVFLLSSKAGGCGLNLIGGNRLVLFDPDWNPANDKQAAARVWRDGQKKRVYIYRFLSTGTIEEKVYQRQMSKEGLQKIIQNEQNDSLAAQGNFLSTEDLRDLFTFQENVRSEIHVKMNCARCLFSDGKLEGIGDVDESTYENYMPNQEVFDIGGFAAIAGCLDKLKSSEKQVGTPLEEDLGSWGHHFHSTSVPDSILQASAGDEVSFVFTNQVDGKLVPIESKPSPRLQGIKGNESRPNEKENLDQNSRLSRYQKPQQSPSSNIDAKRVAPSASHIPLQRPGVKRMRTPLKGMANAELKSKLSFGSQLPLKGPSPSDDVEHDDNFQ</sequence>
<dbReference type="InterPro" id="IPR000330">
    <property type="entry name" value="SNF2_N"/>
</dbReference>
<dbReference type="PANTHER" id="PTHR45629:SF7">
    <property type="entry name" value="DNA EXCISION REPAIR PROTEIN ERCC-6-RELATED"/>
    <property type="match status" value="1"/>
</dbReference>
<comment type="caution">
    <text evidence="4">The sequence shown here is derived from an EMBL/GenBank/DDBJ whole genome shotgun (WGS) entry which is preliminary data.</text>
</comment>
<keyword evidence="5" id="KW-1185">Reference proteome</keyword>
<proteinExistence type="predicted"/>